<feature type="compositionally biased region" description="Low complexity" evidence="2">
    <location>
        <begin position="194"/>
        <end position="207"/>
    </location>
</feature>
<evidence type="ECO:0000256" key="1">
    <source>
        <dbReference type="SAM" id="Coils"/>
    </source>
</evidence>
<feature type="compositionally biased region" description="Polar residues" evidence="2">
    <location>
        <begin position="516"/>
        <end position="540"/>
    </location>
</feature>
<feature type="region of interest" description="Disordered" evidence="2">
    <location>
        <begin position="132"/>
        <end position="207"/>
    </location>
</feature>
<proteinExistence type="predicted"/>
<name>A8P357_COPC7</name>
<dbReference type="GeneID" id="6015064"/>
<dbReference type="AlphaFoldDB" id="A8P357"/>
<feature type="compositionally biased region" description="Polar residues" evidence="2">
    <location>
        <begin position="141"/>
        <end position="159"/>
    </location>
</feature>
<reference evidence="3 4" key="1">
    <citation type="journal article" date="2010" name="Proc. Natl. Acad. Sci. U.S.A.">
        <title>Insights into evolution of multicellular fungi from the assembled chromosomes of the mushroom Coprinopsis cinerea (Coprinus cinereus).</title>
        <authorList>
            <person name="Stajich J.E."/>
            <person name="Wilke S.K."/>
            <person name="Ahren D."/>
            <person name="Au C.H."/>
            <person name="Birren B.W."/>
            <person name="Borodovsky M."/>
            <person name="Burns C."/>
            <person name="Canback B."/>
            <person name="Casselton L.A."/>
            <person name="Cheng C.K."/>
            <person name="Deng J."/>
            <person name="Dietrich F.S."/>
            <person name="Fargo D.C."/>
            <person name="Farman M.L."/>
            <person name="Gathman A.C."/>
            <person name="Goldberg J."/>
            <person name="Guigo R."/>
            <person name="Hoegger P.J."/>
            <person name="Hooker J.B."/>
            <person name="Huggins A."/>
            <person name="James T.Y."/>
            <person name="Kamada T."/>
            <person name="Kilaru S."/>
            <person name="Kodira C."/>
            <person name="Kues U."/>
            <person name="Kupfer D."/>
            <person name="Kwan H.S."/>
            <person name="Lomsadze A."/>
            <person name="Li W."/>
            <person name="Lilly W.W."/>
            <person name="Ma L.J."/>
            <person name="Mackey A.J."/>
            <person name="Manning G."/>
            <person name="Martin F."/>
            <person name="Muraguchi H."/>
            <person name="Natvig D.O."/>
            <person name="Palmerini H."/>
            <person name="Ramesh M.A."/>
            <person name="Rehmeyer C.J."/>
            <person name="Roe B.A."/>
            <person name="Shenoy N."/>
            <person name="Stanke M."/>
            <person name="Ter-Hovhannisyan V."/>
            <person name="Tunlid A."/>
            <person name="Velagapudi R."/>
            <person name="Vision T.J."/>
            <person name="Zeng Q."/>
            <person name="Zolan M.E."/>
            <person name="Pukkila P.J."/>
        </authorList>
    </citation>
    <scope>NUCLEOTIDE SEQUENCE [LARGE SCALE GENOMIC DNA]</scope>
    <source>
        <strain evidence="4">Okayama-7 / 130 / ATCC MYA-4618 / FGSC 9003</strain>
    </source>
</reference>
<dbReference type="InParanoid" id="A8P357"/>
<dbReference type="HOGENOM" id="CLU_393298_0_0_1"/>
<dbReference type="OrthoDB" id="3055569at2759"/>
<dbReference type="VEuPathDB" id="FungiDB:CC1G_12401"/>
<accession>A8P357</accession>
<organism evidence="3 4">
    <name type="scientific">Coprinopsis cinerea (strain Okayama-7 / 130 / ATCC MYA-4618 / FGSC 9003)</name>
    <name type="common">Inky cap fungus</name>
    <name type="synonym">Hormographiella aspergillata</name>
    <dbReference type="NCBI Taxonomy" id="240176"/>
    <lineage>
        <taxon>Eukaryota</taxon>
        <taxon>Fungi</taxon>
        <taxon>Dikarya</taxon>
        <taxon>Basidiomycota</taxon>
        <taxon>Agaricomycotina</taxon>
        <taxon>Agaricomycetes</taxon>
        <taxon>Agaricomycetidae</taxon>
        <taxon>Agaricales</taxon>
        <taxon>Agaricineae</taxon>
        <taxon>Psathyrellaceae</taxon>
        <taxon>Coprinopsis</taxon>
    </lineage>
</organism>
<dbReference type="Proteomes" id="UP000001861">
    <property type="component" value="Unassembled WGS sequence"/>
</dbReference>
<dbReference type="RefSeq" id="XP_001838477.2">
    <property type="nucleotide sequence ID" value="XM_001838425.2"/>
</dbReference>
<dbReference type="EMBL" id="AACS02000004">
    <property type="protein sequence ID" value="EAU83340.2"/>
    <property type="molecule type" value="Genomic_DNA"/>
</dbReference>
<evidence type="ECO:0000313" key="3">
    <source>
        <dbReference type="EMBL" id="EAU83340.2"/>
    </source>
</evidence>
<sequence>MKGNPAEKPVAVRAFFYVVVHRFTDPRCGPDPCQLLVPLPKNVLVTCQPPHITLCQRFETVFPSEILRHCRQGDNCGANAAISLGDRFHLIRDTGYQRIATTSTSTPRVGGTYHHLPFDDLSTLSIVVTRAGSTDAEHRQQQATTEKQPRSPEQSQNAAATYPPRKFGPKAQPEPAHAPEESVPANPNTQPEVSSSPAGYSLASSLRSSPISSNFSLSGAATPESFDLVALSETTSSLRFPILPTVQVKTEGGGVEGSTGNRTEEAERGRIQQPRRMQGPGGISMFHGVETKDDANSKDFLKKLRNFFRTSGIATDTDKIECFADHLATNSPAERWFDDPKTGKDTWADVQSGFSARFPVPRVIERTNEDIERELLGKRLKPGELGKRWERRGGEVWSHEAFADELLALAKEARIEETSTYIWKVREEFPASLRERVGTGYPTWVVFCAALKAVDGRVLAEVMEREREREEKIAAMERAQQAAAAETSRQIAALTAQLNALTTSSTGNIHRRPASGPQTTTRAPVALGSQNPSAGPTVSNDKWERLPEVVTEEMRRRTRELLELYPQQPNTPEGIREWKNQAVRWVTANPGERRSTGLTGFPLSPKARPVCSGECFKCGQGGDDDPRGAHLGTACPRPRTEWIPRAEGSWRAWCARVLGRGGAQRAVAVQMVEVMEDGDDDDLAFLGPDLAAHVKEAQGKA</sequence>
<dbReference type="KEGG" id="cci:CC1G_12401"/>
<evidence type="ECO:0000313" key="4">
    <source>
        <dbReference type="Proteomes" id="UP000001861"/>
    </source>
</evidence>
<feature type="coiled-coil region" evidence="1">
    <location>
        <begin position="459"/>
        <end position="504"/>
    </location>
</feature>
<protein>
    <submittedName>
        <fullName evidence="3">Uncharacterized protein</fullName>
    </submittedName>
</protein>
<gene>
    <name evidence="3" type="ORF">CC1G_12401</name>
</gene>
<evidence type="ECO:0000256" key="2">
    <source>
        <dbReference type="SAM" id="MobiDB-lite"/>
    </source>
</evidence>
<feature type="region of interest" description="Disordered" evidence="2">
    <location>
        <begin position="249"/>
        <end position="282"/>
    </location>
</feature>
<keyword evidence="4" id="KW-1185">Reference proteome</keyword>
<feature type="region of interest" description="Disordered" evidence="2">
    <location>
        <begin position="506"/>
        <end position="540"/>
    </location>
</feature>
<keyword evidence="1" id="KW-0175">Coiled coil</keyword>
<comment type="caution">
    <text evidence="3">The sequence shown here is derived from an EMBL/GenBank/DDBJ whole genome shotgun (WGS) entry which is preliminary data.</text>
</comment>